<feature type="signal peptide" evidence="2">
    <location>
        <begin position="1"/>
        <end position="23"/>
    </location>
</feature>
<organism evidence="3 4">
    <name type="scientific">Nocardioides panacisoli</name>
    <dbReference type="NCBI Taxonomy" id="627624"/>
    <lineage>
        <taxon>Bacteria</taxon>
        <taxon>Bacillati</taxon>
        <taxon>Actinomycetota</taxon>
        <taxon>Actinomycetes</taxon>
        <taxon>Propionibacteriales</taxon>
        <taxon>Nocardioidaceae</taxon>
        <taxon>Nocardioides</taxon>
    </lineage>
</organism>
<evidence type="ECO:0000256" key="1">
    <source>
        <dbReference type="SAM" id="MobiDB-lite"/>
    </source>
</evidence>
<accession>A0ABP7HTZ2</accession>
<sequence length="187" mass="19597">MRSRSLALSVTALALLLPLSACGGDDKSDDGTSSGDSSGQIDSGTGDVAGPKTPDTRSPDCPFSDQQLSEALDLALKATKGQECSFEQPKKSGRISVTLDAAADNKSYDAESKTYQKMDNFQELDDVGGQAYVAWTDDELNIAVGYLDNAGAYRYQVSAITPDSAGVDDAVALAEQLIDLTVSSRKG</sequence>
<keyword evidence="4" id="KW-1185">Reference proteome</keyword>
<proteinExistence type="predicted"/>
<evidence type="ECO:0008006" key="5">
    <source>
        <dbReference type="Google" id="ProtNLM"/>
    </source>
</evidence>
<dbReference type="EMBL" id="BAABAH010000001">
    <property type="protein sequence ID" value="GAA3804308.1"/>
    <property type="molecule type" value="Genomic_DNA"/>
</dbReference>
<name>A0ABP7HTZ2_9ACTN</name>
<comment type="caution">
    <text evidence="3">The sequence shown here is derived from an EMBL/GenBank/DDBJ whole genome shotgun (WGS) entry which is preliminary data.</text>
</comment>
<evidence type="ECO:0000256" key="2">
    <source>
        <dbReference type="SAM" id="SignalP"/>
    </source>
</evidence>
<feature type="compositionally biased region" description="Low complexity" evidence="1">
    <location>
        <begin position="31"/>
        <end position="46"/>
    </location>
</feature>
<keyword evidence="2" id="KW-0732">Signal</keyword>
<dbReference type="Proteomes" id="UP001501821">
    <property type="component" value="Unassembled WGS sequence"/>
</dbReference>
<protein>
    <recommendedName>
        <fullName evidence="5">DUF3558 domain-containing protein</fullName>
    </recommendedName>
</protein>
<feature type="region of interest" description="Disordered" evidence="1">
    <location>
        <begin position="24"/>
        <end position="64"/>
    </location>
</feature>
<reference evidence="4" key="1">
    <citation type="journal article" date="2019" name="Int. J. Syst. Evol. Microbiol.">
        <title>The Global Catalogue of Microorganisms (GCM) 10K type strain sequencing project: providing services to taxonomists for standard genome sequencing and annotation.</title>
        <authorList>
            <consortium name="The Broad Institute Genomics Platform"/>
            <consortium name="The Broad Institute Genome Sequencing Center for Infectious Disease"/>
            <person name="Wu L."/>
            <person name="Ma J."/>
        </authorList>
    </citation>
    <scope>NUCLEOTIDE SEQUENCE [LARGE SCALE GENOMIC DNA]</scope>
    <source>
        <strain evidence="4">JCM 16953</strain>
    </source>
</reference>
<evidence type="ECO:0000313" key="3">
    <source>
        <dbReference type="EMBL" id="GAA3804308.1"/>
    </source>
</evidence>
<gene>
    <name evidence="3" type="ORF">GCM10022242_04540</name>
</gene>
<feature type="chain" id="PRO_5045946106" description="DUF3558 domain-containing protein" evidence="2">
    <location>
        <begin position="24"/>
        <end position="187"/>
    </location>
</feature>
<evidence type="ECO:0000313" key="4">
    <source>
        <dbReference type="Proteomes" id="UP001501821"/>
    </source>
</evidence>
<dbReference type="RefSeq" id="WP_344772165.1">
    <property type="nucleotide sequence ID" value="NZ_BAABAH010000001.1"/>
</dbReference>